<feature type="domain" description="AAA+ ATPase" evidence="4">
    <location>
        <begin position="124"/>
        <end position="256"/>
    </location>
</feature>
<dbReference type="eggNOG" id="COG0464">
    <property type="taxonomic scope" value="Bacteria"/>
</dbReference>
<keyword evidence="2" id="KW-0547">Nucleotide-binding</keyword>
<dbReference type="OrthoDB" id="7628834at2"/>
<evidence type="ECO:0000256" key="1">
    <source>
        <dbReference type="ARBA" id="ARBA00006914"/>
    </source>
</evidence>
<keyword evidence="3" id="KW-0067">ATP-binding</keyword>
<proteinExistence type="inferred from homology"/>
<dbReference type="CDD" id="cd19481">
    <property type="entry name" value="RecA-like_protease"/>
    <property type="match status" value="1"/>
</dbReference>
<dbReference type="GO" id="GO:0016887">
    <property type="term" value="F:ATP hydrolysis activity"/>
    <property type="evidence" value="ECO:0007669"/>
    <property type="project" value="InterPro"/>
</dbReference>
<sequence length="373" mass="41672">MSSPENKLQKDFSDLARVALTGRTQDVQVLLQRAIKRHRDQLPGLTDKLMELLRESPTRSSPLRKQASLSLPVDADSRLHLIRVEDNPELSHEPVYSEKIRTVLDRVVAERHRIEALLKAGVEPTRTVIFTGPPGVGKTLTARWLAIQLKRPLIILDLAAVMSSYLGRTGGNLRQVLDFAKSVDCVLLLDELDAIAKRRDDNSEVGELKRLVTVLIQEIDDWPATGLLLAATNHAELLDPAIWRRFDERVEFSLPNSEAIQNFVMAQLSEESVDAKLWSRILSLSFKKSSFSDVERALKNARRGAALNGGDLHKHLLSVVKSEGLDKGELISLATELVHSKLMTQRSAHELTGVARDTIRAHMHDRQNSEGAQ</sequence>
<evidence type="ECO:0000313" key="6">
    <source>
        <dbReference type="Proteomes" id="UP000025171"/>
    </source>
</evidence>
<dbReference type="EMBL" id="ARYK01000001">
    <property type="protein sequence ID" value="KCZ93820.1"/>
    <property type="molecule type" value="Genomic_DNA"/>
</dbReference>
<dbReference type="STRING" id="1280950.HJO_00550"/>
<evidence type="ECO:0000313" key="5">
    <source>
        <dbReference type="EMBL" id="KCZ93820.1"/>
    </source>
</evidence>
<dbReference type="InterPro" id="IPR050221">
    <property type="entry name" value="26S_Proteasome_ATPase"/>
</dbReference>
<dbReference type="PANTHER" id="PTHR23073">
    <property type="entry name" value="26S PROTEASOME REGULATORY SUBUNIT"/>
    <property type="match status" value="1"/>
</dbReference>
<comment type="caution">
    <text evidence="5">The sequence shown here is derived from an EMBL/GenBank/DDBJ whole genome shotgun (WGS) entry which is preliminary data.</text>
</comment>
<dbReference type="RefSeq" id="WP_035612467.1">
    <property type="nucleotide sequence ID" value="NZ_ARYK01000001.1"/>
</dbReference>
<name>A0A059FSZ6_9PROT</name>
<dbReference type="Gene3D" id="3.40.50.300">
    <property type="entry name" value="P-loop containing nucleotide triphosphate hydrolases"/>
    <property type="match status" value="1"/>
</dbReference>
<accession>A0A059FSZ6</accession>
<dbReference type="InterPro" id="IPR003593">
    <property type="entry name" value="AAA+_ATPase"/>
</dbReference>
<dbReference type="GO" id="GO:0005524">
    <property type="term" value="F:ATP binding"/>
    <property type="evidence" value="ECO:0007669"/>
    <property type="project" value="UniProtKB-KW"/>
</dbReference>
<evidence type="ECO:0000256" key="3">
    <source>
        <dbReference type="ARBA" id="ARBA00022840"/>
    </source>
</evidence>
<dbReference type="InterPro" id="IPR003959">
    <property type="entry name" value="ATPase_AAA_core"/>
</dbReference>
<dbReference type="Pfam" id="PF00004">
    <property type="entry name" value="AAA"/>
    <property type="match status" value="1"/>
</dbReference>
<comment type="similarity">
    <text evidence="1">Belongs to the AAA ATPase family.</text>
</comment>
<dbReference type="SMART" id="SM00382">
    <property type="entry name" value="AAA"/>
    <property type="match status" value="1"/>
</dbReference>
<evidence type="ECO:0000259" key="4">
    <source>
        <dbReference type="SMART" id="SM00382"/>
    </source>
</evidence>
<dbReference type="InterPro" id="IPR027417">
    <property type="entry name" value="P-loop_NTPase"/>
</dbReference>
<evidence type="ECO:0000256" key="2">
    <source>
        <dbReference type="ARBA" id="ARBA00022741"/>
    </source>
</evidence>
<dbReference type="Proteomes" id="UP000025171">
    <property type="component" value="Unassembled WGS sequence"/>
</dbReference>
<gene>
    <name evidence="5" type="ORF">HJO_00550</name>
</gene>
<dbReference type="AlphaFoldDB" id="A0A059FSZ6"/>
<reference evidence="5 6" key="1">
    <citation type="journal article" date="2014" name="Antonie Van Leeuwenhoek">
        <title>Hyphomonas beringensis sp. nov. and Hyphomonas chukchiensis sp. nov., isolated from surface seawater of the Bering Sea and Chukchi Sea.</title>
        <authorList>
            <person name="Li C."/>
            <person name="Lai Q."/>
            <person name="Li G."/>
            <person name="Dong C."/>
            <person name="Wang J."/>
            <person name="Liao Y."/>
            <person name="Shao Z."/>
        </authorList>
    </citation>
    <scope>NUCLEOTIDE SEQUENCE [LARGE SCALE GENOMIC DNA]</scope>
    <source>
        <strain evidence="5 6">MHS-2</strain>
    </source>
</reference>
<protein>
    <submittedName>
        <fullName evidence="5">ATPase AAA</fullName>
    </submittedName>
</protein>
<keyword evidence="6" id="KW-1185">Reference proteome</keyword>
<organism evidence="5 6">
    <name type="scientific">Hyphomonas johnsonii MHS-2</name>
    <dbReference type="NCBI Taxonomy" id="1280950"/>
    <lineage>
        <taxon>Bacteria</taxon>
        <taxon>Pseudomonadati</taxon>
        <taxon>Pseudomonadota</taxon>
        <taxon>Alphaproteobacteria</taxon>
        <taxon>Hyphomonadales</taxon>
        <taxon>Hyphomonadaceae</taxon>
        <taxon>Hyphomonas</taxon>
    </lineage>
</organism>
<dbReference type="SUPFAM" id="SSF52540">
    <property type="entry name" value="P-loop containing nucleoside triphosphate hydrolases"/>
    <property type="match status" value="1"/>
</dbReference>